<name>A0AAD0HR91_BACPU</name>
<dbReference type="EMBL" id="CP027116">
    <property type="protein sequence ID" value="AVM26001.1"/>
    <property type="molecule type" value="Genomic_DNA"/>
</dbReference>
<dbReference type="RefSeq" id="WP_117732809.1">
    <property type="nucleotide sequence ID" value="NZ_CP027116.1"/>
</dbReference>
<dbReference type="AlphaFoldDB" id="A0AAD0HR91"/>
<dbReference type="SUPFAM" id="SSF54518">
    <property type="entry name" value="Tubby C-terminal domain-like"/>
    <property type="match status" value="1"/>
</dbReference>
<dbReference type="InterPro" id="IPR007612">
    <property type="entry name" value="LOR"/>
</dbReference>
<evidence type="ECO:0008006" key="4">
    <source>
        <dbReference type="Google" id="ProtNLM"/>
    </source>
</evidence>
<dbReference type="Proteomes" id="UP000264960">
    <property type="component" value="Chromosome"/>
</dbReference>
<dbReference type="Pfam" id="PF04525">
    <property type="entry name" value="LOR"/>
    <property type="match status" value="1"/>
</dbReference>
<sequence>MKQLYMKQKVFSLSGRFTVKDQQENDVYVVEGSFMKVPKTFTILNTEREEIAVITKKMFSFLPKFLVEVGGQEVLTIKKEFTFFKAKYSIDAAGVEVQGNWWDMNFQVLQSGEVIGQVKKEGFTWGDSYKVDILKEEMEPVMIALVVAIDCVKADEAASRSSSSATMNS</sequence>
<gene>
    <name evidence="2" type="ORF">C5695_19950</name>
</gene>
<evidence type="ECO:0000313" key="3">
    <source>
        <dbReference type="Proteomes" id="UP000264960"/>
    </source>
</evidence>
<dbReference type="InterPro" id="IPR025659">
    <property type="entry name" value="Tubby-like_C"/>
</dbReference>
<proteinExistence type="inferred from homology"/>
<evidence type="ECO:0000313" key="2">
    <source>
        <dbReference type="EMBL" id="AVM26001.1"/>
    </source>
</evidence>
<evidence type="ECO:0000256" key="1">
    <source>
        <dbReference type="ARBA" id="ARBA00005437"/>
    </source>
</evidence>
<reference evidence="2 3" key="1">
    <citation type="submission" date="2018-02" db="EMBL/GenBank/DDBJ databases">
        <title>The complete genome of two Bacillus pumilus strains from Cuatro Cienegas, Coahuila, Mexico.</title>
        <authorList>
            <person name="Zarza E."/>
            <person name="Alcaraz L.D."/>
            <person name="Aguilar-Salinas B."/>
            <person name="Islas A."/>
            <person name="Olmedo-Alvarez G."/>
        </authorList>
    </citation>
    <scope>NUCLEOTIDE SEQUENCE [LARGE SCALE GENOMIC DNA]</scope>
    <source>
        <strain evidence="2 3">145</strain>
    </source>
</reference>
<dbReference type="Gene3D" id="2.40.160.200">
    <property type="entry name" value="LURP1-related"/>
    <property type="match status" value="1"/>
</dbReference>
<accession>A0AAD0HR91</accession>
<comment type="similarity">
    <text evidence="1">Belongs to the LOR family.</text>
</comment>
<dbReference type="InterPro" id="IPR038595">
    <property type="entry name" value="LOR_sf"/>
</dbReference>
<organism evidence="2 3">
    <name type="scientific">Bacillus pumilus</name>
    <name type="common">Bacillus mesentericus</name>
    <dbReference type="NCBI Taxonomy" id="1408"/>
    <lineage>
        <taxon>Bacteria</taxon>
        <taxon>Bacillati</taxon>
        <taxon>Bacillota</taxon>
        <taxon>Bacilli</taxon>
        <taxon>Bacillales</taxon>
        <taxon>Bacillaceae</taxon>
        <taxon>Bacillus</taxon>
    </lineage>
</organism>
<protein>
    <recommendedName>
        <fullName evidence="4">LURP-one-related family protein</fullName>
    </recommendedName>
</protein>